<accession>A0ACB7S5U7</accession>
<comment type="caution">
    <text evidence="1">The sequence shown here is derived from an EMBL/GenBank/DDBJ whole genome shotgun (WGS) entry which is preliminary data.</text>
</comment>
<proteinExistence type="predicted"/>
<dbReference type="EMBL" id="CM023485">
    <property type="protein sequence ID" value="KAH6930143.1"/>
    <property type="molecule type" value="Genomic_DNA"/>
</dbReference>
<protein>
    <submittedName>
        <fullName evidence="1">Uncharacterized protein</fullName>
    </submittedName>
</protein>
<gene>
    <name evidence="1" type="ORF">HPB50_010539</name>
</gene>
<organism evidence="1 2">
    <name type="scientific">Hyalomma asiaticum</name>
    <name type="common">Tick</name>
    <dbReference type="NCBI Taxonomy" id="266040"/>
    <lineage>
        <taxon>Eukaryota</taxon>
        <taxon>Metazoa</taxon>
        <taxon>Ecdysozoa</taxon>
        <taxon>Arthropoda</taxon>
        <taxon>Chelicerata</taxon>
        <taxon>Arachnida</taxon>
        <taxon>Acari</taxon>
        <taxon>Parasitiformes</taxon>
        <taxon>Ixodida</taxon>
        <taxon>Ixodoidea</taxon>
        <taxon>Ixodidae</taxon>
        <taxon>Hyalomminae</taxon>
        <taxon>Hyalomma</taxon>
    </lineage>
</organism>
<reference evidence="1" key="1">
    <citation type="submission" date="2020-05" db="EMBL/GenBank/DDBJ databases">
        <title>Large-scale comparative analyses of tick genomes elucidate their genetic diversity and vector capacities.</title>
        <authorList>
            <person name="Jia N."/>
            <person name="Wang J."/>
            <person name="Shi W."/>
            <person name="Du L."/>
            <person name="Sun Y."/>
            <person name="Zhan W."/>
            <person name="Jiang J."/>
            <person name="Wang Q."/>
            <person name="Zhang B."/>
            <person name="Ji P."/>
            <person name="Sakyi L.B."/>
            <person name="Cui X."/>
            <person name="Yuan T."/>
            <person name="Jiang B."/>
            <person name="Yang W."/>
            <person name="Lam T.T.-Y."/>
            <person name="Chang Q."/>
            <person name="Ding S."/>
            <person name="Wang X."/>
            <person name="Zhu J."/>
            <person name="Ruan X."/>
            <person name="Zhao L."/>
            <person name="Wei J."/>
            <person name="Que T."/>
            <person name="Du C."/>
            <person name="Cheng J."/>
            <person name="Dai P."/>
            <person name="Han X."/>
            <person name="Huang E."/>
            <person name="Gao Y."/>
            <person name="Liu J."/>
            <person name="Shao H."/>
            <person name="Ye R."/>
            <person name="Li L."/>
            <person name="Wei W."/>
            <person name="Wang X."/>
            <person name="Wang C."/>
            <person name="Yang T."/>
            <person name="Huo Q."/>
            <person name="Li W."/>
            <person name="Guo W."/>
            <person name="Chen H."/>
            <person name="Zhou L."/>
            <person name="Ni X."/>
            <person name="Tian J."/>
            <person name="Zhou Y."/>
            <person name="Sheng Y."/>
            <person name="Liu T."/>
            <person name="Pan Y."/>
            <person name="Xia L."/>
            <person name="Li J."/>
            <person name="Zhao F."/>
            <person name="Cao W."/>
        </authorList>
    </citation>
    <scope>NUCLEOTIDE SEQUENCE</scope>
    <source>
        <strain evidence="1">Hyas-2018</strain>
    </source>
</reference>
<name>A0ACB7S5U7_HYAAI</name>
<dbReference type="Proteomes" id="UP000821845">
    <property type="component" value="Chromosome 5"/>
</dbReference>
<sequence>MKVTATLIIFAVIIGLVLAGGQYGASGGYGGGYAGYGGGGYGKGSGRQYGSGYGGGYAGQGGDYAVPHSGQYTGHYGQGYGDYPTAAPSYGHSSYSAGGYGSGYKGGYAREAVVPVAAVATLLEPVSVTASNADVVVASQVPAVSLLEFMSLGGAMNGVIGISVFPETFVVFMFRSQRNCQG</sequence>
<evidence type="ECO:0000313" key="2">
    <source>
        <dbReference type="Proteomes" id="UP000821845"/>
    </source>
</evidence>
<evidence type="ECO:0000313" key="1">
    <source>
        <dbReference type="EMBL" id="KAH6930143.1"/>
    </source>
</evidence>
<keyword evidence="2" id="KW-1185">Reference proteome</keyword>